<evidence type="ECO:0000313" key="6">
    <source>
        <dbReference type="Proteomes" id="UP000318528"/>
    </source>
</evidence>
<keyword evidence="3" id="KW-0233">DNA recombination</keyword>
<dbReference type="Gene3D" id="1.10.150.130">
    <property type="match status" value="1"/>
</dbReference>
<dbReference type="InterPro" id="IPR025269">
    <property type="entry name" value="SAM-like_dom"/>
</dbReference>
<dbReference type="PANTHER" id="PTHR30349:SF64">
    <property type="entry name" value="PROPHAGE INTEGRASE INTD-RELATED"/>
    <property type="match status" value="1"/>
</dbReference>
<sequence length="414" mass="47971">MKTTISILFYLKRAKVNPKGLVPIFQRITVNGKRIDKSTGKYIDPLKWSVEGAKMKGTSEEARTINSHLDFLKSKVLDAEKDLQRFGENVVADKIKNKLNGIDERERMLLQIFQDHNDKMEILVGQEYAPGTLERYKTSLSHTKDFIKWKYSLSDINILKIDHAFVTEYDFYLRSVRKCANNTTVKYIKNFMKVIRICLSNGWIDKDPFINYKAKTKEVDRFFLTEEQIQAIMNKELHTTRLNQVRDIFLFSCYTGLAYVDVKNLTKDNISLGLDGVKWIFTSRQKTKIQSNIPLLPIAEEMIKKYSDNPKCINEGRLMPVLSNQRMNSYLKEIADLCGIEKELTFHIARHTFATTILLSNGVTMESTSKMLGHTNIKTTQHYAKILNKKVSEDMLSLRTKLGQKEIENRRKAT</sequence>
<evidence type="ECO:0000256" key="1">
    <source>
        <dbReference type="ARBA" id="ARBA00008857"/>
    </source>
</evidence>
<dbReference type="InterPro" id="IPR035386">
    <property type="entry name" value="Arm-DNA-bind_5"/>
</dbReference>
<dbReference type="PROSITE" id="PS51898">
    <property type="entry name" value="TYR_RECOMBINASE"/>
    <property type="match status" value="1"/>
</dbReference>
<dbReference type="InterPro" id="IPR011010">
    <property type="entry name" value="DNA_brk_join_enz"/>
</dbReference>
<comment type="similarity">
    <text evidence="1">Belongs to the 'phage' integrase family.</text>
</comment>
<protein>
    <submittedName>
        <fullName evidence="5">Site-specific integrase</fullName>
    </submittedName>
</protein>
<reference evidence="5 6" key="1">
    <citation type="submission" date="2019-07" db="EMBL/GenBank/DDBJ databases">
        <title>Novel species of Flavobacterium.</title>
        <authorList>
            <person name="Liu Q."/>
            <person name="Xin Y.-H."/>
        </authorList>
    </citation>
    <scope>NUCLEOTIDE SEQUENCE [LARGE SCALE GENOMIC DNA]</scope>
    <source>
        <strain evidence="5 6">GSP39</strain>
    </source>
</reference>
<dbReference type="CDD" id="cd01185">
    <property type="entry name" value="INTN1_C_like"/>
    <property type="match status" value="1"/>
</dbReference>
<dbReference type="RefSeq" id="WP_143387486.1">
    <property type="nucleotide sequence ID" value="NZ_VJZM01000014.1"/>
</dbReference>
<dbReference type="InterPro" id="IPR002104">
    <property type="entry name" value="Integrase_catalytic"/>
</dbReference>
<dbReference type="Pfam" id="PF17293">
    <property type="entry name" value="Arm-DNA-bind_5"/>
    <property type="match status" value="1"/>
</dbReference>
<evidence type="ECO:0000256" key="2">
    <source>
        <dbReference type="ARBA" id="ARBA00023125"/>
    </source>
</evidence>
<gene>
    <name evidence="5" type="ORF">FNW12_09730</name>
</gene>
<keyword evidence="2" id="KW-0238">DNA-binding</keyword>
<proteinExistence type="inferred from homology"/>
<dbReference type="InterPro" id="IPR013762">
    <property type="entry name" value="Integrase-like_cat_sf"/>
</dbReference>
<comment type="caution">
    <text evidence="5">The sequence shown here is derived from an EMBL/GenBank/DDBJ whole genome shotgun (WGS) entry which is preliminary data.</text>
</comment>
<accession>A0ABY3CRR1</accession>
<dbReference type="Gene3D" id="1.10.443.10">
    <property type="entry name" value="Intergrase catalytic core"/>
    <property type="match status" value="1"/>
</dbReference>
<name>A0ABY3CRR1_9FLAO</name>
<feature type="domain" description="Tyr recombinase" evidence="4">
    <location>
        <begin position="219"/>
        <end position="396"/>
    </location>
</feature>
<keyword evidence="6" id="KW-1185">Reference proteome</keyword>
<dbReference type="Pfam" id="PF13102">
    <property type="entry name" value="Phage_int_SAM_5"/>
    <property type="match status" value="1"/>
</dbReference>
<organism evidence="5 6">
    <name type="scientific">Flavobacterium gawalongense</name>
    <dbReference type="NCBI Taxonomy" id="2594432"/>
    <lineage>
        <taxon>Bacteria</taxon>
        <taxon>Pseudomonadati</taxon>
        <taxon>Bacteroidota</taxon>
        <taxon>Flavobacteriia</taxon>
        <taxon>Flavobacteriales</taxon>
        <taxon>Flavobacteriaceae</taxon>
        <taxon>Flavobacterium</taxon>
    </lineage>
</organism>
<dbReference type="Pfam" id="PF00589">
    <property type="entry name" value="Phage_integrase"/>
    <property type="match status" value="1"/>
</dbReference>
<dbReference type="InterPro" id="IPR010998">
    <property type="entry name" value="Integrase_recombinase_N"/>
</dbReference>
<dbReference type="Proteomes" id="UP000318528">
    <property type="component" value="Unassembled WGS sequence"/>
</dbReference>
<dbReference type="EMBL" id="VJZN01000014">
    <property type="protein sequence ID" value="TRX05889.1"/>
    <property type="molecule type" value="Genomic_DNA"/>
</dbReference>
<dbReference type="InterPro" id="IPR050090">
    <property type="entry name" value="Tyrosine_recombinase_XerCD"/>
</dbReference>
<evidence type="ECO:0000259" key="4">
    <source>
        <dbReference type="PROSITE" id="PS51898"/>
    </source>
</evidence>
<evidence type="ECO:0000256" key="3">
    <source>
        <dbReference type="ARBA" id="ARBA00023172"/>
    </source>
</evidence>
<evidence type="ECO:0000313" key="5">
    <source>
        <dbReference type="EMBL" id="TRX05889.1"/>
    </source>
</evidence>
<dbReference type="SUPFAM" id="SSF56349">
    <property type="entry name" value="DNA breaking-rejoining enzymes"/>
    <property type="match status" value="1"/>
</dbReference>
<dbReference type="PANTHER" id="PTHR30349">
    <property type="entry name" value="PHAGE INTEGRASE-RELATED"/>
    <property type="match status" value="1"/>
</dbReference>